<dbReference type="EMBL" id="VSRR010000982">
    <property type="protein sequence ID" value="MPC21487.1"/>
    <property type="molecule type" value="Genomic_DNA"/>
</dbReference>
<accession>A0A5B7DK53</accession>
<evidence type="ECO:0000313" key="2">
    <source>
        <dbReference type="Proteomes" id="UP000324222"/>
    </source>
</evidence>
<keyword evidence="2" id="KW-1185">Reference proteome</keyword>
<dbReference type="Proteomes" id="UP000324222">
    <property type="component" value="Unassembled WGS sequence"/>
</dbReference>
<organism evidence="1 2">
    <name type="scientific">Portunus trituberculatus</name>
    <name type="common">Swimming crab</name>
    <name type="synonym">Neptunus trituberculatus</name>
    <dbReference type="NCBI Taxonomy" id="210409"/>
    <lineage>
        <taxon>Eukaryota</taxon>
        <taxon>Metazoa</taxon>
        <taxon>Ecdysozoa</taxon>
        <taxon>Arthropoda</taxon>
        <taxon>Crustacea</taxon>
        <taxon>Multicrustacea</taxon>
        <taxon>Malacostraca</taxon>
        <taxon>Eumalacostraca</taxon>
        <taxon>Eucarida</taxon>
        <taxon>Decapoda</taxon>
        <taxon>Pleocyemata</taxon>
        <taxon>Brachyura</taxon>
        <taxon>Eubrachyura</taxon>
        <taxon>Portunoidea</taxon>
        <taxon>Portunidae</taxon>
        <taxon>Portuninae</taxon>
        <taxon>Portunus</taxon>
    </lineage>
</organism>
<name>A0A5B7DK53_PORTR</name>
<gene>
    <name evidence="1" type="ORF">E2C01_014476</name>
</gene>
<proteinExistence type="predicted"/>
<dbReference type="AlphaFoldDB" id="A0A5B7DK53"/>
<reference evidence="1 2" key="1">
    <citation type="submission" date="2019-05" db="EMBL/GenBank/DDBJ databases">
        <title>Another draft genome of Portunus trituberculatus and its Hox gene families provides insights of decapod evolution.</title>
        <authorList>
            <person name="Jeong J.-H."/>
            <person name="Song I."/>
            <person name="Kim S."/>
            <person name="Choi T."/>
            <person name="Kim D."/>
            <person name="Ryu S."/>
            <person name="Kim W."/>
        </authorList>
    </citation>
    <scope>NUCLEOTIDE SEQUENCE [LARGE SCALE GENOMIC DNA]</scope>
    <source>
        <tissue evidence="1">Muscle</tissue>
    </source>
</reference>
<protein>
    <submittedName>
        <fullName evidence="1">Uncharacterized protein</fullName>
    </submittedName>
</protein>
<evidence type="ECO:0000313" key="1">
    <source>
        <dbReference type="EMBL" id="MPC21487.1"/>
    </source>
</evidence>
<comment type="caution">
    <text evidence="1">The sequence shown here is derived from an EMBL/GenBank/DDBJ whole genome shotgun (WGS) entry which is preliminary data.</text>
</comment>
<sequence>MVREALARLRMTKEVEHSHPLHTTTFSVFTPYLAKSSRRNLDGFNDLQKKSLGMSGTPALEEVRI</sequence>